<dbReference type="PANTHER" id="PTHR48061">
    <property type="entry name" value="LEUCINE-RICH REPEAT RECEPTOR PROTEIN KINASE EMS1-LIKE-RELATED"/>
    <property type="match status" value="1"/>
</dbReference>
<name>A0AAN7G7K4_QUERU</name>
<dbReference type="FunFam" id="3.80.10.10:FF:000095">
    <property type="entry name" value="LRR receptor-like serine/threonine-protein kinase GSO1"/>
    <property type="match status" value="2"/>
</dbReference>
<dbReference type="Proteomes" id="UP001324115">
    <property type="component" value="Unassembled WGS sequence"/>
</dbReference>
<dbReference type="Pfam" id="PF00560">
    <property type="entry name" value="LRR_1"/>
    <property type="match status" value="13"/>
</dbReference>
<feature type="chain" id="PRO_5042873161" description="Leucine-rich repeat-containing N-terminal plant-type domain-containing protein" evidence="13">
    <location>
        <begin position="29"/>
        <end position="1078"/>
    </location>
</feature>
<dbReference type="EMBL" id="JAXUIC010000001">
    <property type="protein sequence ID" value="KAK4607858.1"/>
    <property type="molecule type" value="Genomic_DNA"/>
</dbReference>
<gene>
    <name evidence="14" type="ORF">RGQ29_001607</name>
</gene>
<dbReference type="SMART" id="SM00365">
    <property type="entry name" value="LRR_SD22"/>
    <property type="match status" value="8"/>
</dbReference>
<evidence type="ECO:0000256" key="12">
    <source>
        <dbReference type="SAM" id="Phobius"/>
    </source>
</evidence>
<keyword evidence="7" id="KW-0677">Repeat</keyword>
<reference evidence="14 15" key="1">
    <citation type="journal article" date="2023" name="G3 (Bethesda)">
        <title>A haplotype-resolved chromosome-scale genome for Quercus rubra L. provides insights into the genetics of adaptive traits for red oak species.</title>
        <authorList>
            <person name="Kapoor B."/>
            <person name="Jenkins J."/>
            <person name="Schmutz J."/>
            <person name="Zhebentyayeva T."/>
            <person name="Kuelheim C."/>
            <person name="Coggeshall M."/>
            <person name="Heim C."/>
            <person name="Lasky J.R."/>
            <person name="Leites L."/>
            <person name="Islam-Faridi N."/>
            <person name="Romero-Severson J."/>
            <person name="DeLeo V.L."/>
            <person name="Lucas S.M."/>
            <person name="Lazic D."/>
            <person name="Gailing O."/>
            <person name="Carlson J."/>
            <person name="Staton M."/>
        </authorList>
    </citation>
    <scope>NUCLEOTIDE SEQUENCE [LARGE SCALE GENOMIC DNA]</scope>
    <source>
        <strain evidence="14">Pseudo-F2</strain>
    </source>
</reference>
<dbReference type="InterPro" id="IPR001611">
    <property type="entry name" value="Leu-rich_rpt"/>
</dbReference>
<evidence type="ECO:0000256" key="3">
    <source>
        <dbReference type="ARBA" id="ARBA00022475"/>
    </source>
</evidence>
<dbReference type="SUPFAM" id="SSF52058">
    <property type="entry name" value="L domain-like"/>
    <property type="match status" value="2"/>
</dbReference>
<evidence type="ECO:0000256" key="11">
    <source>
        <dbReference type="ARBA" id="ARBA00023180"/>
    </source>
</evidence>
<evidence type="ECO:0000256" key="2">
    <source>
        <dbReference type="ARBA" id="ARBA00009592"/>
    </source>
</evidence>
<evidence type="ECO:0008006" key="16">
    <source>
        <dbReference type="Google" id="ProtNLM"/>
    </source>
</evidence>
<evidence type="ECO:0000256" key="4">
    <source>
        <dbReference type="ARBA" id="ARBA00022614"/>
    </source>
</evidence>
<dbReference type="Pfam" id="PF13855">
    <property type="entry name" value="LRR_8"/>
    <property type="match status" value="3"/>
</dbReference>
<dbReference type="InterPro" id="IPR032675">
    <property type="entry name" value="LRR_dom_sf"/>
</dbReference>
<keyword evidence="3" id="KW-1003">Cell membrane</keyword>
<dbReference type="InterPro" id="IPR046956">
    <property type="entry name" value="RLP23-like"/>
</dbReference>
<dbReference type="AlphaFoldDB" id="A0AAN7G7K4"/>
<accession>A0AAN7G7K4</accession>
<protein>
    <recommendedName>
        <fullName evidence="16">Leucine-rich repeat-containing N-terminal plant-type domain-containing protein</fullName>
    </recommendedName>
</protein>
<dbReference type="PANTHER" id="PTHR48061:SF46">
    <property type="entry name" value="LEUCINE-RICH REPEAT-CONTAINING N-TERMINAL PLANT-TYPE DOMAIN-CONTAINING PROTEIN"/>
    <property type="match status" value="1"/>
</dbReference>
<evidence type="ECO:0000256" key="5">
    <source>
        <dbReference type="ARBA" id="ARBA00022692"/>
    </source>
</evidence>
<dbReference type="Gene3D" id="3.80.10.10">
    <property type="entry name" value="Ribonuclease Inhibitor"/>
    <property type="match status" value="4"/>
</dbReference>
<proteinExistence type="inferred from homology"/>
<evidence type="ECO:0000256" key="8">
    <source>
        <dbReference type="ARBA" id="ARBA00022989"/>
    </source>
</evidence>
<keyword evidence="15" id="KW-1185">Reference proteome</keyword>
<keyword evidence="8 12" id="KW-1133">Transmembrane helix</keyword>
<evidence type="ECO:0000313" key="14">
    <source>
        <dbReference type="EMBL" id="KAK4607858.1"/>
    </source>
</evidence>
<dbReference type="SMART" id="SM00369">
    <property type="entry name" value="LRR_TYP"/>
    <property type="match status" value="11"/>
</dbReference>
<evidence type="ECO:0000256" key="1">
    <source>
        <dbReference type="ARBA" id="ARBA00004251"/>
    </source>
</evidence>
<evidence type="ECO:0000256" key="13">
    <source>
        <dbReference type="SAM" id="SignalP"/>
    </source>
</evidence>
<organism evidence="14 15">
    <name type="scientific">Quercus rubra</name>
    <name type="common">Northern red oak</name>
    <name type="synonym">Quercus borealis</name>
    <dbReference type="NCBI Taxonomy" id="3512"/>
    <lineage>
        <taxon>Eukaryota</taxon>
        <taxon>Viridiplantae</taxon>
        <taxon>Streptophyta</taxon>
        <taxon>Embryophyta</taxon>
        <taxon>Tracheophyta</taxon>
        <taxon>Spermatophyta</taxon>
        <taxon>Magnoliopsida</taxon>
        <taxon>eudicotyledons</taxon>
        <taxon>Gunneridae</taxon>
        <taxon>Pentapetalae</taxon>
        <taxon>rosids</taxon>
        <taxon>fabids</taxon>
        <taxon>Fagales</taxon>
        <taxon>Fagaceae</taxon>
        <taxon>Quercus</taxon>
    </lineage>
</organism>
<keyword evidence="9 12" id="KW-0472">Membrane</keyword>
<comment type="subcellular location">
    <subcellularLocation>
        <location evidence="1">Cell membrane</location>
        <topology evidence="1">Single-pass type I membrane protein</topology>
    </subcellularLocation>
</comment>
<keyword evidence="11" id="KW-0325">Glycoprotein</keyword>
<feature type="transmembrane region" description="Helical" evidence="12">
    <location>
        <begin position="1020"/>
        <end position="1044"/>
    </location>
</feature>
<dbReference type="SUPFAM" id="SSF52047">
    <property type="entry name" value="RNI-like"/>
    <property type="match status" value="1"/>
</dbReference>
<dbReference type="PROSITE" id="PS51450">
    <property type="entry name" value="LRR"/>
    <property type="match status" value="3"/>
</dbReference>
<evidence type="ECO:0000256" key="10">
    <source>
        <dbReference type="ARBA" id="ARBA00023170"/>
    </source>
</evidence>
<sequence length="1078" mass="119735">MGKCLSWKYFSLLLSLLFFHSQFPFSSSLSSNSQCSALLHFNHSLSLYSSVSSPFPCGSNSYPKTGSWKEDKDCCTWDGVVCDNSTRHVIALDLSCSWLRGSFPSNSTLFLLRHLRTLNLAGNYFDGSLISPEFGKLQSLTHLNLSFSFFSGEIPYEISQLSSLVSLDLSSNSLSIKTPVWKRVIGNLTQLRELLLDWTDMSSITPNSSMMNLSSSFTTLSLSECNLQGTFDINIFRLPCIQTLDLGYNPDLEGYLPKSNWSSNSLKLLSLRSTNFSGELPDCIGNLKSLEALFLSSCNFTGPIPTSIGNLTQIIHLDLTNNSFSGLLPLSIFDLPNLSSFYLDANQLVGPLPNHVSGLNLLIDLSLSSNFLNGTLPSWLFSLTSLESLTLDHNQFIGEIGEFKYNNSLVYLDLSYNMLQGSIPNSISRLVNLTQLSLSSNNLQGSIPSSISRLVNLFHLDLSSNNLQGSIPSSVSRLVNLFRLDLSSNNLQGSIPSSISRLVNLFRLDLSSNNLQGSIPSSMSRLVNLDTLDLSSNNLSIMDLEFSNLNNLNVLNFSYNSLLVSRNKNLTFTLPNLFGLYLSSCNISEFPIFLKVATNLGSLVLSNNRIHGQTPKWLGTVWRNSLVFLDLSHNFLTSIDKIPWKNLQTVDLRNNLLQGPFPTLNALNIQYLFASSNNLTGEIPSLICNASFLEVLDLSHNNFSGTIPKCLVLFNALSVLDLRKNSLNGTIPTTFSNSLRNINLNGNQLEGPLPRSLENCSDLEVLDLGNNKINGTFPYWLGSILNLQVLVIRSNKFRGCIGNPKTESPFPNLRILDISNNEFNGTLPGKYFKYLKAMMNVDEGEVALKYMGDENYHDSVNVIIKGSYIELVRILNVFTTIDFSNNRFIGEIPQIIGSLKLLKGLNFSHNNLTGCIPSSVGNLTNLEWLDLSFNKLSGEIPKQLADLPWLEVLKLSHNQLTGQIPSGKQFNTFDNDSYTDNLGLCGFPLTRTCNNHESKQPPPSTLQQEDNLELESKNGFGWQAVSIGYGCGVIFGTLMGYFMFKIGKPKWIVKMVKLEQHILLRRLKNNARRSGGRK</sequence>
<dbReference type="PRINTS" id="PR00019">
    <property type="entry name" value="LEURICHRPT"/>
</dbReference>
<dbReference type="FunFam" id="3.80.10.10:FF:000111">
    <property type="entry name" value="LRR receptor-like serine/threonine-protein kinase ERECTA"/>
    <property type="match status" value="1"/>
</dbReference>
<keyword evidence="10" id="KW-0675">Receptor</keyword>
<evidence type="ECO:0000256" key="6">
    <source>
        <dbReference type="ARBA" id="ARBA00022729"/>
    </source>
</evidence>
<dbReference type="InterPro" id="IPR003591">
    <property type="entry name" value="Leu-rich_rpt_typical-subtyp"/>
</dbReference>
<feature type="signal peptide" evidence="13">
    <location>
        <begin position="1"/>
        <end position="28"/>
    </location>
</feature>
<evidence type="ECO:0000313" key="15">
    <source>
        <dbReference type="Proteomes" id="UP001324115"/>
    </source>
</evidence>
<dbReference type="GO" id="GO:0005886">
    <property type="term" value="C:plasma membrane"/>
    <property type="evidence" value="ECO:0007669"/>
    <property type="project" value="UniProtKB-SubCell"/>
</dbReference>
<keyword evidence="6 13" id="KW-0732">Signal</keyword>
<dbReference type="FunFam" id="3.80.10.10:FF:000299">
    <property type="entry name" value="Piriformospora indica-insensitive protein 2"/>
    <property type="match status" value="1"/>
</dbReference>
<evidence type="ECO:0000256" key="7">
    <source>
        <dbReference type="ARBA" id="ARBA00022737"/>
    </source>
</evidence>
<evidence type="ECO:0000256" key="9">
    <source>
        <dbReference type="ARBA" id="ARBA00023136"/>
    </source>
</evidence>
<comment type="caution">
    <text evidence="14">The sequence shown here is derived from an EMBL/GenBank/DDBJ whole genome shotgun (WGS) entry which is preliminary data.</text>
</comment>
<comment type="similarity">
    <text evidence="2">Belongs to the RLP family.</text>
</comment>
<keyword evidence="5 12" id="KW-0812">Transmembrane</keyword>
<keyword evidence="4" id="KW-0433">Leucine-rich repeat</keyword>